<gene>
    <name evidence="6" type="ORF">CBF96_07145</name>
</gene>
<dbReference type="InterPro" id="IPR050474">
    <property type="entry name" value="Hel308_SKI2-like"/>
</dbReference>
<reference evidence="7" key="1">
    <citation type="submission" date="2017-05" db="EMBL/GenBank/DDBJ databases">
        <authorList>
            <person name="Lin X.B."/>
            <person name="Stothard P."/>
            <person name="Tasseva G."/>
            <person name="Walter J."/>
        </authorList>
    </citation>
    <scope>NUCLEOTIDE SEQUENCE [LARGE SCALE GENOMIC DNA]</scope>
    <source>
        <strain evidence="7">114h</strain>
    </source>
</reference>
<dbReference type="InterPro" id="IPR027417">
    <property type="entry name" value="P-loop_NTPase"/>
</dbReference>
<dbReference type="EMBL" id="NGPL01000040">
    <property type="protein sequence ID" value="OYS68656.1"/>
    <property type="molecule type" value="Genomic_DNA"/>
</dbReference>
<dbReference type="SUPFAM" id="SSF52540">
    <property type="entry name" value="P-loop containing nucleoside triphosphate hydrolases"/>
    <property type="match status" value="2"/>
</dbReference>
<organism evidence="6 7">
    <name type="scientific">Limosilactobacillus reuteri</name>
    <name type="common">Lactobacillus reuteri</name>
    <dbReference type="NCBI Taxonomy" id="1598"/>
    <lineage>
        <taxon>Bacteria</taxon>
        <taxon>Bacillati</taxon>
        <taxon>Bacillota</taxon>
        <taxon>Bacilli</taxon>
        <taxon>Lactobacillales</taxon>
        <taxon>Lactobacillaceae</taxon>
        <taxon>Limosilactobacillus</taxon>
    </lineage>
</organism>
<evidence type="ECO:0000313" key="7">
    <source>
        <dbReference type="Proteomes" id="UP000215747"/>
    </source>
</evidence>
<dbReference type="Gene3D" id="3.40.50.300">
    <property type="entry name" value="P-loop containing nucleotide triphosphate hydrolases"/>
    <property type="match status" value="2"/>
</dbReference>
<dbReference type="RefSeq" id="WP_094537246.1">
    <property type="nucleotide sequence ID" value="NZ_NGPL01000040.1"/>
</dbReference>
<evidence type="ECO:0000259" key="5">
    <source>
        <dbReference type="PROSITE" id="PS51194"/>
    </source>
</evidence>
<dbReference type="GO" id="GO:0005524">
    <property type="term" value="F:ATP binding"/>
    <property type="evidence" value="ECO:0007669"/>
    <property type="project" value="UniProtKB-KW"/>
</dbReference>
<accession>A0A256SPM4</accession>
<evidence type="ECO:0000313" key="6">
    <source>
        <dbReference type="EMBL" id="OYS68656.1"/>
    </source>
</evidence>
<dbReference type="SMART" id="SM00490">
    <property type="entry name" value="HELICc"/>
    <property type="match status" value="1"/>
</dbReference>
<dbReference type="AlphaFoldDB" id="A0A256SPM4"/>
<dbReference type="PANTHER" id="PTHR47961">
    <property type="entry name" value="DNA POLYMERASE THETA, PUTATIVE (AFU_ORTHOLOGUE AFUA_1G05260)-RELATED"/>
    <property type="match status" value="1"/>
</dbReference>
<keyword evidence="3" id="KW-0347">Helicase</keyword>
<feature type="domain" description="Helicase C-terminal" evidence="5">
    <location>
        <begin position="362"/>
        <end position="544"/>
    </location>
</feature>
<name>A0A256SPM4_LIMRT</name>
<evidence type="ECO:0000256" key="2">
    <source>
        <dbReference type="ARBA" id="ARBA00022801"/>
    </source>
</evidence>
<dbReference type="GO" id="GO:0003676">
    <property type="term" value="F:nucleic acid binding"/>
    <property type="evidence" value="ECO:0007669"/>
    <property type="project" value="InterPro"/>
</dbReference>
<evidence type="ECO:0000256" key="1">
    <source>
        <dbReference type="ARBA" id="ARBA00022741"/>
    </source>
</evidence>
<comment type="caution">
    <text evidence="6">The sequence shown here is derived from an EMBL/GenBank/DDBJ whole genome shotgun (WGS) entry which is preliminary data.</text>
</comment>
<keyword evidence="2" id="KW-0378">Hydrolase</keyword>
<dbReference type="Pfam" id="PF00270">
    <property type="entry name" value="DEAD"/>
    <property type="match status" value="1"/>
</dbReference>
<dbReference type="Proteomes" id="UP000215747">
    <property type="component" value="Unassembled WGS sequence"/>
</dbReference>
<dbReference type="GO" id="GO:0016787">
    <property type="term" value="F:hydrolase activity"/>
    <property type="evidence" value="ECO:0007669"/>
    <property type="project" value="UniProtKB-KW"/>
</dbReference>
<dbReference type="InterPro" id="IPR001650">
    <property type="entry name" value="Helicase_C-like"/>
</dbReference>
<evidence type="ECO:0000256" key="4">
    <source>
        <dbReference type="ARBA" id="ARBA00022840"/>
    </source>
</evidence>
<dbReference type="InterPro" id="IPR011545">
    <property type="entry name" value="DEAD/DEAH_box_helicase_dom"/>
</dbReference>
<dbReference type="GO" id="GO:0004386">
    <property type="term" value="F:helicase activity"/>
    <property type="evidence" value="ECO:0007669"/>
    <property type="project" value="UniProtKB-KW"/>
</dbReference>
<keyword evidence="4" id="KW-0067">ATP-binding</keyword>
<evidence type="ECO:0000256" key="3">
    <source>
        <dbReference type="ARBA" id="ARBA00022806"/>
    </source>
</evidence>
<dbReference type="Pfam" id="PF00271">
    <property type="entry name" value="Helicase_C"/>
    <property type="match status" value="1"/>
</dbReference>
<dbReference type="PANTHER" id="PTHR47961:SF6">
    <property type="entry name" value="DNA-DIRECTED DNA POLYMERASE"/>
    <property type="match status" value="1"/>
</dbReference>
<proteinExistence type="predicted"/>
<dbReference type="PROSITE" id="PS51194">
    <property type="entry name" value="HELICASE_CTER"/>
    <property type="match status" value="1"/>
</dbReference>
<keyword evidence="1" id="KW-0547">Nucleotide-binding</keyword>
<sequence>MAKKIKLRNAIATDLKKNQYLKQLHQKLLRTYALYLFGKEIQFNNQSIQDLLVFADIMSKTKDIKLEQLSLEIVICLNKMYPQSHSIKFYKNEIFEELGNYSRPESDDEYKPVRSVDSLIDSVRQVNEMSLRHFPTGNGYFIGDQKWLYNSISNQLNSFSAPTSMGKSFLMKMFIEEKVKSGEHLNFVYLVPTKALITEVTNDLCDKLGDYLNDNNYRIVNHFDSIGVGNLLTNLIYVLTPERFANLLLNNFSGAIDYLFIDEAQNISKEDSRSTVYYRIFDLLRQQGYTPKVTFAAPLIENPEVYEALTSLEKGSALKTNLSPVCQVYFLLDVKGKFEVYDSLTSEFLRISSLDSYSNSYYLKNLLHTLPGQKLIYRNSVNNAVNGANYWCRKCEYPVNPKLLKLSDYISKQVHPDYYLSKIVQKGIAYHFGEVPDEVRNKIEKAFCDGKINTLFCTSTLMEGVNLPADSMIIDNRRIGIKVMRPFQFKNLTGRVGRLSSSMLGNVFIVARSDMDYKKFKELVSSKDMTADLSINNLIDMDVLNAVNADLKAGDLTLQRVRKLTKGQQKFDTVRKFSLIYLNNLQNSNESVVTRYFNTTISSKDRESIKKTFEEKYKDHTEANINFSVDQSIKLEKHVKNSDINYPQILDESNELNIAGAYEFLKELGTIYNWSKYEPELAISEGNNVVLNDYAELLLRWMRGDNLHKLCDFAIQRRKRGKEFNFLDRLQKIRDNYGKNNRYGILKNSLNESNLSIYVLLKALDTIQFKFGNYFLKLSQALLKEQQVDKLENDWYQYLEYGTTNENVIWLEQLGYDRNSALEITNSEIDIISTNELGNKVLLENRIEELKNSEINNETEHIIKNYPDLFISNGD</sequence>
<protein>
    <recommendedName>
        <fullName evidence="5">Helicase C-terminal domain-containing protein</fullName>
    </recommendedName>
</protein>
<reference evidence="6 7" key="2">
    <citation type="submission" date="2017-09" db="EMBL/GenBank/DDBJ databases">
        <title>Tripartite evolution among Lactobacillus johnsonii, Lactobacillus taiwanensis, Lactobacillus reuteri and their rodent host.</title>
        <authorList>
            <person name="Wang T."/>
            <person name="Knowles S."/>
            <person name="Cheng C."/>
        </authorList>
    </citation>
    <scope>NUCLEOTIDE SEQUENCE [LARGE SCALE GENOMIC DNA]</scope>
    <source>
        <strain evidence="6 7">114h</strain>
    </source>
</reference>